<dbReference type="EMBL" id="JBKBDE010000007">
    <property type="protein sequence ID" value="MFN6552651.1"/>
    <property type="molecule type" value="Genomic_DNA"/>
</dbReference>
<dbReference type="GO" id="GO:0008168">
    <property type="term" value="F:methyltransferase activity"/>
    <property type="evidence" value="ECO:0007669"/>
    <property type="project" value="UniProtKB-KW"/>
</dbReference>
<dbReference type="InterPro" id="IPR036390">
    <property type="entry name" value="WH_DNA-bd_sf"/>
</dbReference>
<protein>
    <submittedName>
        <fullName evidence="3">Class I SAM-dependent methyltransferase</fullName>
    </submittedName>
</protein>
<comment type="caution">
    <text evidence="3">The sequence shown here is derived from an EMBL/GenBank/DDBJ whole genome shotgun (WGS) entry which is preliminary data.</text>
</comment>
<proteinExistence type="predicted"/>
<evidence type="ECO:0000259" key="1">
    <source>
        <dbReference type="Pfam" id="PF13847"/>
    </source>
</evidence>
<name>A0ABW9LXB2_9MYCO</name>
<evidence type="ECO:0000313" key="3">
    <source>
        <dbReference type="EMBL" id="MFN6552651.1"/>
    </source>
</evidence>
<dbReference type="CDD" id="cd02440">
    <property type="entry name" value="AdoMet_MTases"/>
    <property type="match status" value="1"/>
</dbReference>
<feature type="domain" description="S-adenosylmethionine-dependent methyltransferase Rv2258c-like winged HTH" evidence="2">
    <location>
        <begin position="28"/>
        <end position="102"/>
    </location>
</feature>
<keyword evidence="3" id="KW-0489">Methyltransferase</keyword>
<dbReference type="Proteomes" id="UP001635817">
    <property type="component" value="Unassembled WGS sequence"/>
</dbReference>
<sequence length="359" mass="38251">MANGTDQQAVTETVEGFSERITSVIDSAGLTLLLSLGHQTGLFDAMSTMPPATSAEIADAAGLDERYVREWLGGVAAARVIDYDAESSTYRLPAHRAEVLTRAGGLNNLARLAQYVPLMCEVEQKILGRFRDGGGLSYDDYPRFHTVMAERSGEVFDAALISAVLPLVDGLPRRLETGIDVADFGCGSGYAIGLMAEAYPASRFTGIDFSQDAIATGAAAAAQRGLTNVSFLPADLATLDQTAAYDLITAFDAIHDQAQPARVLENIYRALRPGGVLVMADIKASSRLEDNIGVAMSTYRYAVSLTHCMSVSLGLGGAGLGTMWGRQLAVSMLNDAGFGDVEVAEIEHDPSNYYYLARK</sequence>
<evidence type="ECO:0000259" key="2">
    <source>
        <dbReference type="Pfam" id="PF21320"/>
    </source>
</evidence>
<dbReference type="PANTHER" id="PTHR45128">
    <property type="entry name" value="METHYLTRANSFERASE TYPE 11"/>
    <property type="match status" value="1"/>
</dbReference>
<dbReference type="Pfam" id="PF21320">
    <property type="entry name" value="WHD_Rv2258c"/>
    <property type="match status" value="1"/>
</dbReference>
<dbReference type="SUPFAM" id="SSF53335">
    <property type="entry name" value="S-adenosyl-L-methionine-dependent methyltransferases"/>
    <property type="match status" value="1"/>
</dbReference>
<dbReference type="Gene3D" id="3.40.50.150">
    <property type="entry name" value="Vaccinia Virus protein VP39"/>
    <property type="match status" value="1"/>
</dbReference>
<gene>
    <name evidence="3" type="ORF">ACK4CP_19810</name>
</gene>
<feature type="domain" description="Methyltransferase" evidence="1">
    <location>
        <begin position="177"/>
        <end position="299"/>
    </location>
</feature>
<dbReference type="InterPro" id="IPR053173">
    <property type="entry name" value="SAM-binding_MTase"/>
</dbReference>
<dbReference type="InterPro" id="IPR048711">
    <property type="entry name" value="WHD_Rv2258c"/>
</dbReference>
<dbReference type="Pfam" id="PF13847">
    <property type="entry name" value="Methyltransf_31"/>
    <property type="match status" value="1"/>
</dbReference>
<dbReference type="RefSeq" id="WP_409551389.1">
    <property type="nucleotide sequence ID" value="NZ_JBKBDE010000007.1"/>
</dbReference>
<evidence type="ECO:0000313" key="4">
    <source>
        <dbReference type="Proteomes" id="UP001635817"/>
    </source>
</evidence>
<dbReference type="InterPro" id="IPR025714">
    <property type="entry name" value="Methyltranfer_dom"/>
</dbReference>
<dbReference type="Gene3D" id="1.10.10.10">
    <property type="entry name" value="Winged helix-like DNA-binding domain superfamily/Winged helix DNA-binding domain"/>
    <property type="match status" value="1"/>
</dbReference>
<dbReference type="GO" id="GO:0032259">
    <property type="term" value="P:methylation"/>
    <property type="evidence" value="ECO:0007669"/>
    <property type="project" value="UniProtKB-KW"/>
</dbReference>
<keyword evidence="4" id="KW-1185">Reference proteome</keyword>
<keyword evidence="3" id="KW-0808">Transferase</keyword>
<organism evidence="3 4">
    <name type="scientific">Mycolicibacterium septicum</name>
    <dbReference type="NCBI Taxonomy" id="98668"/>
    <lineage>
        <taxon>Bacteria</taxon>
        <taxon>Bacillati</taxon>
        <taxon>Actinomycetota</taxon>
        <taxon>Actinomycetes</taxon>
        <taxon>Mycobacteriales</taxon>
        <taxon>Mycobacteriaceae</taxon>
        <taxon>Mycolicibacterium</taxon>
    </lineage>
</organism>
<dbReference type="SUPFAM" id="SSF46785">
    <property type="entry name" value="Winged helix' DNA-binding domain"/>
    <property type="match status" value="1"/>
</dbReference>
<dbReference type="InterPro" id="IPR029063">
    <property type="entry name" value="SAM-dependent_MTases_sf"/>
</dbReference>
<dbReference type="PANTHER" id="PTHR45128:SF1">
    <property type="entry name" value="S-ADENOSYLMETHIONINE-DEPENDENT METHYLTRANSFERASE RV2258C"/>
    <property type="match status" value="1"/>
</dbReference>
<dbReference type="InterPro" id="IPR036388">
    <property type="entry name" value="WH-like_DNA-bd_sf"/>
</dbReference>
<reference evidence="3 4" key="1">
    <citation type="submission" date="2024-12" db="EMBL/GenBank/DDBJ databases">
        <title>The coexistence of Mycolicibacterium septicum and Mycolicibacterium nivoides in clinical samples.</title>
        <authorList>
            <person name="Wang C."/>
            <person name="Feng Y."/>
            <person name="Zong Z."/>
        </authorList>
    </citation>
    <scope>NUCLEOTIDE SEQUENCE [LARGE SCALE GENOMIC DNA]</scope>
    <source>
        <strain evidence="3 4">120310</strain>
    </source>
</reference>
<accession>A0ABW9LXB2</accession>